<gene>
    <name evidence="1" type="ORF">NCTC10786_05548</name>
</gene>
<name>A0A2X2WJ47_CITKO</name>
<proteinExistence type="predicted"/>
<dbReference type="EMBL" id="UAVY01000010">
    <property type="protein sequence ID" value="SQB40444.1"/>
    <property type="molecule type" value="Genomic_DNA"/>
</dbReference>
<dbReference type="AlphaFoldDB" id="A0A2X2WJ47"/>
<dbReference type="Proteomes" id="UP000251584">
    <property type="component" value="Unassembled WGS sequence"/>
</dbReference>
<reference evidence="1 2" key="1">
    <citation type="submission" date="2018-06" db="EMBL/GenBank/DDBJ databases">
        <authorList>
            <consortium name="Pathogen Informatics"/>
            <person name="Doyle S."/>
        </authorList>
    </citation>
    <scope>NUCLEOTIDE SEQUENCE [LARGE SCALE GENOMIC DNA]</scope>
    <source>
        <strain evidence="1 2">NCTC10786</strain>
    </source>
</reference>
<accession>A0A2X2WJ47</accession>
<sequence>MRVGVAAEIRKADKLRVGRILRHFNQIVGFPELCKRRQRHLLAGAALPGDVVEGFQPLKLAFPFGEARMARPFPQRSLSSANTSKSLRASITRRHNLLHRHQMLVAVVAGHG</sequence>
<evidence type="ECO:0000313" key="2">
    <source>
        <dbReference type="Proteomes" id="UP000251584"/>
    </source>
</evidence>
<protein>
    <submittedName>
        <fullName evidence="1">Uncharacterized protein</fullName>
    </submittedName>
</protein>
<organism evidence="1 2">
    <name type="scientific">Citrobacter koseri</name>
    <name type="common">Citrobacter diversus</name>
    <dbReference type="NCBI Taxonomy" id="545"/>
    <lineage>
        <taxon>Bacteria</taxon>
        <taxon>Pseudomonadati</taxon>
        <taxon>Pseudomonadota</taxon>
        <taxon>Gammaproteobacteria</taxon>
        <taxon>Enterobacterales</taxon>
        <taxon>Enterobacteriaceae</taxon>
        <taxon>Citrobacter</taxon>
    </lineage>
</organism>
<evidence type="ECO:0000313" key="1">
    <source>
        <dbReference type="EMBL" id="SQB40444.1"/>
    </source>
</evidence>